<dbReference type="RefSeq" id="WP_346093368.1">
    <property type="nucleotide sequence ID" value="NZ_BAABKS010000076.1"/>
</dbReference>
<dbReference type="Proteomes" id="UP001597182">
    <property type="component" value="Unassembled WGS sequence"/>
</dbReference>
<organism evidence="2 3">
    <name type="scientific">Pseudonocardia benzenivorans</name>
    <dbReference type="NCBI Taxonomy" id="228005"/>
    <lineage>
        <taxon>Bacteria</taxon>
        <taxon>Bacillati</taxon>
        <taxon>Actinomycetota</taxon>
        <taxon>Actinomycetes</taxon>
        <taxon>Pseudonocardiales</taxon>
        <taxon>Pseudonocardiaceae</taxon>
        <taxon>Pseudonocardia</taxon>
    </lineage>
</organism>
<evidence type="ECO:0000313" key="2">
    <source>
        <dbReference type="EMBL" id="MFD1232155.1"/>
    </source>
</evidence>
<name>A0ABW3VC44_9PSEU</name>
<gene>
    <name evidence="2" type="ORF">ACFQ34_02560</name>
</gene>
<evidence type="ECO:0000256" key="1">
    <source>
        <dbReference type="SAM" id="MobiDB-lite"/>
    </source>
</evidence>
<sequence length="58" mass="6260">MVDLASADYVEWQVYGDGTTVCPRCLTPSDRQDGGSQLLTEGENDAVLRDLDPDNEAG</sequence>
<reference evidence="3" key="1">
    <citation type="journal article" date="2019" name="Int. J. Syst. Evol. Microbiol.">
        <title>The Global Catalogue of Microorganisms (GCM) 10K type strain sequencing project: providing services to taxonomists for standard genome sequencing and annotation.</title>
        <authorList>
            <consortium name="The Broad Institute Genomics Platform"/>
            <consortium name="The Broad Institute Genome Sequencing Center for Infectious Disease"/>
            <person name="Wu L."/>
            <person name="Ma J."/>
        </authorList>
    </citation>
    <scope>NUCLEOTIDE SEQUENCE [LARGE SCALE GENOMIC DNA]</scope>
    <source>
        <strain evidence="3">CCUG 49018</strain>
    </source>
</reference>
<proteinExistence type="predicted"/>
<evidence type="ECO:0000313" key="3">
    <source>
        <dbReference type="Proteomes" id="UP001597182"/>
    </source>
</evidence>
<keyword evidence="3" id="KW-1185">Reference proteome</keyword>
<protein>
    <submittedName>
        <fullName evidence="2">Uncharacterized protein</fullName>
    </submittedName>
</protein>
<dbReference type="EMBL" id="JBHTMB010000017">
    <property type="protein sequence ID" value="MFD1232155.1"/>
    <property type="molecule type" value="Genomic_DNA"/>
</dbReference>
<feature type="region of interest" description="Disordered" evidence="1">
    <location>
        <begin position="24"/>
        <end position="58"/>
    </location>
</feature>
<comment type="caution">
    <text evidence="2">The sequence shown here is derived from an EMBL/GenBank/DDBJ whole genome shotgun (WGS) entry which is preliminary data.</text>
</comment>
<accession>A0ABW3VC44</accession>